<evidence type="ECO:0000313" key="2">
    <source>
        <dbReference type="Proteomes" id="UP000823775"/>
    </source>
</evidence>
<dbReference type="Proteomes" id="UP000823775">
    <property type="component" value="Unassembled WGS sequence"/>
</dbReference>
<comment type="caution">
    <text evidence="1">The sequence shown here is derived from an EMBL/GenBank/DDBJ whole genome shotgun (WGS) entry which is preliminary data.</text>
</comment>
<sequence>MTTVVPTSEEDPALSIVRFTAEMSWADAGQEVAEPQVNRLCIETQECVIEGRWLDLASLMLTSADLIFSKASEKDLECIFTIICNLVKKPESLDQNRFVYMKALNLAINGKVTEHILPSFKKIDSFLQEWNLGVKDQRELFLKISNILKETKGYAKESFKFLMKYLETFSGEDSYSMNEAKEEALRTIIAFVKAPDMFQCGLLDMPGCSPIEKDAKYALAYQLLKIFLTGRLDDYLNFQEANSELLKTYGLIHEDCVEKMRLLTLVDLGMMGTGQIPYSMIKDTLKIG</sequence>
<keyword evidence="2" id="KW-1185">Reference proteome</keyword>
<dbReference type="EMBL" id="JACEIK010000149">
    <property type="protein sequence ID" value="MCD7450934.1"/>
    <property type="molecule type" value="Genomic_DNA"/>
</dbReference>
<evidence type="ECO:0000313" key="1">
    <source>
        <dbReference type="EMBL" id="MCD7450934.1"/>
    </source>
</evidence>
<dbReference type="PANTHER" id="PTHR15350">
    <property type="entry name" value="COP9 SIGNALOSOME COMPLEX SUBUNIT 7/DENDRITIC CELL PROTEIN GA17"/>
    <property type="match status" value="1"/>
</dbReference>
<dbReference type="InterPro" id="IPR045237">
    <property type="entry name" value="COPS7/eIF3m"/>
</dbReference>
<accession>A0ABS8RVZ3</accession>
<reference evidence="1 2" key="1">
    <citation type="journal article" date="2021" name="BMC Genomics">
        <title>Datura genome reveals duplications of psychoactive alkaloid biosynthetic genes and high mutation rate following tissue culture.</title>
        <authorList>
            <person name="Rajewski A."/>
            <person name="Carter-House D."/>
            <person name="Stajich J."/>
            <person name="Litt A."/>
        </authorList>
    </citation>
    <scope>NUCLEOTIDE SEQUENCE [LARGE SCALE GENOMIC DNA]</scope>
    <source>
        <strain evidence="1">AR-01</strain>
    </source>
</reference>
<name>A0ABS8RVZ3_DATST</name>
<gene>
    <name evidence="1" type="ORF">HAX54_009080</name>
</gene>
<dbReference type="PANTHER" id="PTHR15350:SF2">
    <property type="entry name" value="EUKARYOTIC TRANSLATION INITIATION FACTOR 3 SUBUNIT M"/>
    <property type="match status" value="1"/>
</dbReference>
<organism evidence="1 2">
    <name type="scientific">Datura stramonium</name>
    <name type="common">Jimsonweed</name>
    <name type="synonym">Common thornapple</name>
    <dbReference type="NCBI Taxonomy" id="4076"/>
    <lineage>
        <taxon>Eukaryota</taxon>
        <taxon>Viridiplantae</taxon>
        <taxon>Streptophyta</taxon>
        <taxon>Embryophyta</taxon>
        <taxon>Tracheophyta</taxon>
        <taxon>Spermatophyta</taxon>
        <taxon>Magnoliopsida</taxon>
        <taxon>eudicotyledons</taxon>
        <taxon>Gunneridae</taxon>
        <taxon>Pentapetalae</taxon>
        <taxon>asterids</taxon>
        <taxon>lamiids</taxon>
        <taxon>Solanales</taxon>
        <taxon>Solanaceae</taxon>
        <taxon>Solanoideae</taxon>
        <taxon>Datureae</taxon>
        <taxon>Datura</taxon>
    </lineage>
</organism>
<protein>
    <submittedName>
        <fullName evidence="1">Uncharacterized protein</fullName>
    </submittedName>
</protein>
<proteinExistence type="predicted"/>